<dbReference type="EMBL" id="JPKZ01002585">
    <property type="protein sequence ID" value="KHN76014.1"/>
    <property type="molecule type" value="Genomic_DNA"/>
</dbReference>
<dbReference type="OrthoDB" id="5842624at2759"/>
<dbReference type="Proteomes" id="UP000031036">
    <property type="component" value="Unassembled WGS sequence"/>
</dbReference>
<protein>
    <submittedName>
        <fullName evidence="2">Uncharacterized protein</fullName>
    </submittedName>
</protein>
<evidence type="ECO:0000313" key="3">
    <source>
        <dbReference type="Proteomes" id="UP000031036"/>
    </source>
</evidence>
<comment type="caution">
    <text evidence="2">The sequence shown here is derived from an EMBL/GenBank/DDBJ whole genome shotgun (WGS) entry which is preliminary data.</text>
</comment>
<name>A0A0B2V3G0_TOXCA</name>
<evidence type="ECO:0000256" key="1">
    <source>
        <dbReference type="SAM" id="MobiDB-lite"/>
    </source>
</evidence>
<gene>
    <name evidence="2" type="ORF">Tcan_18171</name>
</gene>
<reference evidence="2 3" key="1">
    <citation type="submission" date="2014-11" db="EMBL/GenBank/DDBJ databases">
        <title>Genetic blueprint of the zoonotic pathogen Toxocara canis.</title>
        <authorList>
            <person name="Zhu X.-Q."/>
            <person name="Korhonen P.K."/>
            <person name="Cai H."/>
            <person name="Young N.D."/>
            <person name="Nejsum P."/>
            <person name="von Samson-Himmelstjerna G."/>
            <person name="Boag P.R."/>
            <person name="Tan P."/>
            <person name="Li Q."/>
            <person name="Min J."/>
            <person name="Yang Y."/>
            <person name="Wang X."/>
            <person name="Fang X."/>
            <person name="Hall R.S."/>
            <person name="Hofmann A."/>
            <person name="Sternberg P.W."/>
            <person name="Jex A.R."/>
            <person name="Gasser R.B."/>
        </authorList>
    </citation>
    <scope>NUCLEOTIDE SEQUENCE [LARGE SCALE GENOMIC DNA]</scope>
    <source>
        <strain evidence="2">PN_DK_2014</strain>
    </source>
</reference>
<evidence type="ECO:0000313" key="2">
    <source>
        <dbReference type="EMBL" id="KHN76014.1"/>
    </source>
</evidence>
<accession>A0A0B2V3G0</accession>
<dbReference type="AlphaFoldDB" id="A0A0B2V3G0"/>
<organism evidence="2 3">
    <name type="scientific">Toxocara canis</name>
    <name type="common">Canine roundworm</name>
    <dbReference type="NCBI Taxonomy" id="6265"/>
    <lineage>
        <taxon>Eukaryota</taxon>
        <taxon>Metazoa</taxon>
        <taxon>Ecdysozoa</taxon>
        <taxon>Nematoda</taxon>
        <taxon>Chromadorea</taxon>
        <taxon>Rhabditida</taxon>
        <taxon>Spirurina</taxon>
        <taxon>Ascaridomorpha</taxon>
        <taxon>Ascaridoidea</taxon>
        <taxon>Toxocaridae</taxon>
        <taxon>Toxocara</taxon>
    </lineage>
</organism>
<feature type="region of interest" description="Disordered" evidence="1">
    <location>
        <begin position="31"/>
        <end position="58"/>
    </location>
</feature>
<sequence length="242" mass="27358">MLHLILFDKPGQRDKNHKRVATCKSVHLTSGGTPFRTTKQKRPQTMDVNEASNPPKGNLKKYIYMPPQRSLISELLQKQLEMEKASKESCPCQKDSSYFNIDLQLATLRPIVLYAVVDAEKWLRENQDSRESQSVNTAIESLSHEACGIITSQSPTTRTARSPELPDLDAHDRELRDNELHQVASKKPGTTALSPGRSGPNAQDAVFTQNHKVNSGEQMTPDTKASHYCFEHWKQQRKLHSK</sequence>
<keyword evidence="3" id="KW-1185">Reference proteome</keyword>
<feature type="region of interest" description="Disordered" evidence="1">
    <location>
        <begin position="180"/>
        <end position="204"/>
    </location>
</feature>
<proteinExistence type="predicted"/>